<dbReference type="EMBL" id="CP053022">
    <property type="protein sequence ID" value="QJR05829.1"/>
    <property type="molecule type" value="Genomic_DNA"/>
</dbReference>
<geneLocation type="plasmid" evidence="2">
    <name>p-a-sy</name>
</geneLocation>
<evidence type="ECO:0000313" key="2">
    <source>
        <dbReference type="Proteomes" id="UP000502611"/>
    </source>
</evidence>
<protein>
    <submittedName>
        <fullName evidence="1">Uncharacterized protein</fullName>
    </submittedName>
</protein>
<reference evidence="1 2" key="1">
    <citation type="submission" date="2020-04" db="EMBL/GenBank/DDBJ databases">
        <title>The Whole Genome Analysis of High salt-tolerant Sphingobium yanoikuyae YC-XJ2 with Aryl organophosphorus flame retardants (aryl-OPFRs)-degrading capacity and characteristics of Related phosphotriesterase.</title>
        <authorList>
            <person name="Li X."/>
        </authorList>
    </citation>
    <scope>NUCLEOTIDE SEQUENCE [LARGE SCALE GENOMIC DNA]</scope>
    <source>
        <strain evidence="1 2">YC-XJ2</strain>
        <plasmid evidence="2">p-a-sy</plasmid>
    </source>
</reference>
<evidence type="ECO:0000313" key="1">
    <source>
        <dbReference type="EMBL" id="QJR05829.1"/>
    </source>
</evidence>
<gene>
    <name evidence="1" type="ORF">HH800_26690</name>
</gene>
<keyword evidence="1" id="KW-0614">Plasmid</keyword>
<sequence length="90" mass="10627">MRALLLKAERREGKLVKDGRRKYYAQDYVFAEAEAIFASDEALFLEIANMADRDFPTPRQKGALIELRRRRLISEKIREIIRRLSKYPGK</sequence>
<organism evidence="1 2">
    <name type="scientific">Sphingobium yanoikuyae</name>
    <name type="common">Sphingomonas yanoikuyae</name>
    <dbReference type="NCBI Taxonomy" id="13690"/>
    <lineage>
        <taxon>Bacteria</taxon>
        <taxon>Pseudomonadati</taxon>
        <taxon>Pseudomonadota</taxon>
        <taxon>Alphaproteobacteria</taxon>
        <taxon>Sphingomonadales</taxon>
        <taxon>Sphingomonadaceae</taxon>
        <taxon>Sphingobium</taxon>
    </lineage>
</organism>
<dbReference type="AlphaFoldDB" id="A0A6M4GEW0"/>
<accession>A0A6M4GEW0</accession>
<name>A0A6M4GEW0_SPHYA</name>
<dbReference type="RefSeq" id="WP_155276485.1">
    <property type="nucleotide sequence ID" value="NZ_CP053022.1"/>
</dbReference>
<proteinExistence type="predicted"/>
<dbReference type="Proteomes" id="UP000502611">
    <property type="component" value="Plasmid p-A-Sy"/>
</dbReference>